<dbReference type="InterPro" id="IPR045002">
    <property type="entry name" value="Ech1-like"/>
</dbReference>
<keyword evidence="6" id="KW-0443">Lipid metabolism</keyword>
<keyword evidence="8" id="KW-0413">Isomerase</keyword>
<sequence>MFSSVAFRQLKKSPISVLKQTKNFASTMEGFETLSVTIPKPFVYQVELNRPKRLNTMNRAMWFEIGKCFDDLATRDDCRSIILTGSGKLFSAGIDLQDMIELGGQLAEQEDIARKCKILEQMIKNYQDYISALERCPKPVIAAVHNACIGGAVDLIVAADIRMCSSDAWFQVKEAEIGMAADVGTLQRLPRVIGNQSLVNELCLTSRKMEPIEAKDCGLVSKVFDSRDSLVAGALELAENIASKSPVAVQLTKRTLVHARNNNTQDGLDFIRYWNMTMLQSEDFINAAMAQATKSPPPTFAKL</sequence>
<comment type="catalytic activity">
    <reaction evidence="10">
        <text>(3E,5Z,8Z,11Z,14Z)-eicosapentaenoyl-CoA = (2E,4E,8Z,11Z,14Z)-eicosapentaenoyl-CoA</text>
        <dbReference type="Rhea" id="RHEA:45224"/>
        <dbReference type="ChEBI" id="CHEBI:85090"/>
        <dbReference type="ChEBI" id="CHEBI:85091"/>
    </reaction>
</comment>
<evidence type="ECO:0000256" key="1">
    <source>
        <dbReference type="ARBA" id="ARBA00004275"/>
    </source>
</evidence>
<evidence type="ECO:0000256" key="8">
    <source>
        <dbReference type="ARBA" id="ARBA00023235"/>
    </source>
</evidence>
<evidence type="ECO:0000256" key="6">
    <source>
        <dbReference type="ARBA" id="ARBA00023098"/>
    </source>
</evidence>
<evidence type="ECO:0000256" key="10">
    <source>
        <dbReference type="ARBA" id="ARBA00052809"/>
    </source>
</evidence>
<dbReference type="Gene3D" id="1.10.12.10">
    <property type="entry name" value="Lyase 2-enoyl-coa Hydratase, Chain A, domain 2"/>
    <property type="match status" value="1"/>
</dbReference>
<dbReference type="OrthoDB" id="14970at2759"/>
<evidence type="ECO:0000256" key="12">
    <source>
        <dbReference type="ARBA" id="ARBA00071021"/>
    </source>
</evidence>
<comment type="catalytic activity">
    <reaction evidence="9">
        <text>(3E,5Z)-octadienoyl-CoA = (2E,4E)-octadienoyl-CoA</text>
        <dbReference type="Rhea" id="RHEA:45244"/>
        <dbReference type="ChEBI" id="CHEBI:62243"/>
        <dbReference type="ChEBI" id="CHEBI:85108"/>
    </reaction>
</comment>
<dbReference type="FunFam" id="3.90.226.10:FF:000024">
    <property type="entry name" value="Delta3,5-delta2,4-dienoyl-CoA isomerase"/>
    <property type="match status" value="1"/>
</dbReference>
<organism evidence="13 14">
    <name type="scientific">Cloeon dipterum</name>
    <dbReference type="NCBI Taxonomy" id="197152"/>
    <lineage>
        <taxon>Eukaryota</taxon>
        <taxon>Metazoa</taxon>
        <taxon>Ecdysozoa</taxon>
        <taxon>Arthropoda</taxon>
        <taxon>Hexapoda</taxon>
        <taxon>Insecta</taxon>
        <taxon>Pterygota</taxon>
        <taxon>Palaeoptera</taxon>
        <taxon>Ephemeroptera</taxon>
        <taxon>Pisciforma</taxon>
        <taxon>Baetidae</taxon>
        <taxon>Cloeon</taxon>
    </lineage>
</organism>
<evidence type="ECO:0000313" key="14">
    <source>
        <dbReference type="Proteomes" id="UP000494165"/>
    </source>
</evidence>
<keyword evidence="14" id="KW-1185">Reference proteome</keyword>
<keyword evidence="4" id="KW-0276">Fatty acid metabolism</keyword>
<dbReference type="InterPro" id="IPR014748">
    <property type="entry name" value="Enoyl-CoA_hydra_C"/>
</dbReference>
<comment type="subcellular location">
    <subcellularLocation>
        <location evidence="1">Peroxisome</location>
    </subcellularLocation>
</comment>
<comment type="caution">
    <text evidence="13">The sequence shown here is derived from an EMBL/GenBank/DDBJ whole genome shotgun (WGS) entry which is preliminary data.</text>
</comment>
<reference evidence="13 14" key="1">
    <citation type="submission" date="2020-04" db="EMBL/GenBank/DDBJ databases">
        <authorList>
            <person name="Alioto T."/>
            <person name="Alioto T."/>
            <person name="Gomez Garrido J."/>
        </authorList>
    </citation>
    <scope>NUCLEOTIDE SEQUENCE [LARGE SCALE GENOMIC DNA]</scope>
</reference>
<dbReference type="EMBL" id="CADEPI010000002">
    <property type="protein sequence ID" value="CAB3359987.1"/>
    <property type="molecule type" value="Genomic_DNA"/>
</dbReference>
<dbReference type="PANTHER" id="PTHR43149">
    <property type="entry name" value="ENOYL-COA HYDRATASE"/>
    <property type="match status" value="1"/>
</dbReference>
<dbReference type="FunFam" id="1.10.12.10:FF:000004">
    <property type="entry name" value="Delta3,5-delta2,4-dienoyl-CoA isomerase"/>
    <property type="match status" value="1"/>
</dbReference>
<dbReference type="Proteomes" id="UP000494165">
    <property type="component" value="Unassembled WGS sequence"/>
</dbReference>
<dbReference type="PANTHER" id="PTHR43149:SF1">
    <property type="entry name" value="DELTA(3,5)-DELTA(2,4)-DIENOYL-COA ISOMERASE, MITOCHONDRIAL"/>
    <property type="match status" value="1"/>
</dbReference>
<dbReference type="AlphaFoldDB" id="A0A8S1BTT0"/>
<dbReference type="SUPFAM" id="SSF52096">
    <property type="entry name" value="ClpP/crotonase"/>
    <property type="match status" value="1"/>
</dbReference>
<comment type="pathway">
    <text evidence="2">Lipid metabolism; fatty acid beta-oxidation.</text>
</comment>
<proteinExistence type="inferred from homology"/>
<evidence type="ECO:0000256" key="2">
    <source>
        <dbReference type="ARBA" id="ARBA00005005"/>
    </source>
</evidence>
<dbReference type="GO" id="GO:0006631">
    <property type="term" value="P:fatty acid metabolic process"/>
    <property type="evidence" value="ECO:0007669"/>
    <property type="project" value="UniProtKB-KW"/>
</dbReference>
<evidence type="ECO:0000256" key="3">
    <source>
        <dbReference type="ARBA" id="ARBA00005254"/>
    </source>
</evidence>
<evidence type="ECO:0000313" key="13">
    <source>
        <dbReference type="EMBL" id="CAB3359987.1"/>
    </source>
</evidence>
<gene>
    <name evidence="13" type="ORF">CLODIP_2_CD07804</name>
</gene>
<evidence type="ECO:0000256" key="5">
    <source>
        <dbReference type="ARBA" id="ARBA00022990"/>
    </source>
</evidence>
<accession>A0A8S1BTT0</accession>
<comment type="function">
    <text evidence="11">Isomerization of 3-trans,5-cis-dienoyl-CoA to 2-trans,4-trans-dienoyl-CoA.</text>
</comment>
<keyword evidence="5" id="KW-0007">Acetylation</keyword>
<keyword evidence="7" id="KW-0576">Peroxisome</keyword>
<dbReference type="Pfam" id="PF00378">
    <property type="entry name" value="ECH_1"/>
    <property type="match status" value="1"/>
</dbReference>
<dbReference type="InterPro" id="IPR001753">
    <property type="entry name" value="Enoyl-CoA_hydra/iso"/>
</dbReference>
<evidence type="ECO:0000256" key="4">
    <source>
        <dbReference type="ARBA" id="ARBA00022832"/>
    </source>
</evidence>
<dbReference type="CDD" id="cd06558">
    <property type="entry name" value="crotonase-like"/>
    <property type="match status" value="1"/>
</dbReference>
<dbReference type="Gene3D" id="3.90.226.10">
    <property type="entry name" value="2-enoyl-CoA Hydratase, Chain A, domain 1"/>
    <property type="match status" value="1"/>
</dbReference>
<comment type="similarity">
    <text evidence="3">Belongs to the enoyl-CoA hydratase/isomerase family.</text>
</comment>
<evidence type="ECO:0000256" key="7">
    <source>
        <dbReference type="ARBA" id="ARBA00023140"/>
    </source>
</evidence>
<dbReference type="InterPro" id="IPR029045">
    <property type="entry name" value="ClpP/crotonase-like_dom_sf"/>
</dbReference>
<dbReference type="GO" id="GO:0005777">
    <property type="term" value="C:peroxisome"/>
    <property type="evidence" value="ECO:0007669"/>
    <property type="project" value="UniProtKB-SubCell"/>
</dbReference>
<protein>
    <recommendedName>
        <fullName evidence="12">Delta(3,5)-Delta(2,4)-dienoyl-CoA isomerase, mitochondrial</fullName>
    </recommendedName>
</protein>
<name>A0A8S1BTT0_9INSE</name>
<evidence type="ECO:0000256" key="9">
    <source>
        <dbReference type="ARBA" id="ARBA00051408"/>
    </source>
</evidence>
<dbReference type="GO" id="GO:0051750">
    <property type="term" value="F:delta(3,5)-delta(2,4)-dienoyl-CoA isomerase activity"/>
    <property type="evidence" value="ECO:0007669"/>
    <property type="project" value="TreeGrafter"/>
</dbReference>
<evidence type="ECO:0000256" key="11">
    <source>
        <dbReference type="ARBA" id="ARBA00055786"/>
    </source>
</evidence>
<dbReference type="GO" id="GO:0005739">
    <property type="term" value="C:mitochondrion"/>
    <property type="evidence" value="ECO:0007669"/>
    <property type="project" value="TreeGrafter"/>
</dbReference>